<evidence type="ECO:0000256" key="2">
    <source>
        <dbReference type="ARBA" id="ARBA00023125"/>
    </source>
</evidence>
<dbReference type="PRINTS" id="PR00032">
    <property type="entry name" value="HTHARAC"/>
</dbReference>
<proteinExistence type="predicted"/>
<dbReference type="Pfam" id="PF12833">
    <property type="entry name" value="HTH_18"/>
    <property type="match status" value="1"/>
</dbReference>
<dbReference type="InterPro" id="IPR035418">
    <property type="entry name" value="AraC-bd_2"/>
</dbReference>
<dbReference type="Pfam" id="PF14525">
    <property type="entry name" value="AraC_binding_2"/>
    <property type="match status" value="1"/>
</dbReference>
<dbReference type="SMART" id="SM00342">
    <property type="entry name" value="HTH_ARAC"/>
    <property type="match status" value="1"/>
</dbReference>
<dbReference type="InterPro" id="IPR018062">
    <property type="entry name" value="HTH_AraC-typ_CS"/>
</dbReference>
<evidence type="ECO:0000259" key="4">
    <source>
        <dbReference type="PROSITE" id="PS01124"/>
    </source>
</evidence>
<dbReference type="InterPro" id="IPR018060">
    <property type="entry name" value="HTH_AraC"/>
</dbReference>
<name>A0A0F7CPS9_9ACTN</name>
<dbReference type="InterPro" id="IPR020449">
    <property type="entry name" value="Tscrpt_reg_AraC-type_HTH"/>
</dbReference>
<dbReference type="EMBL" id="CP009922">
    <property type="protein sequence ID" value="AKG45191.1"/>
    <property type="molecule type" value="Genomic_DNA"/>
</dbReference>
<dbReference type="STRING" id="408015.SXIM_38070"/>
<dbReference type="PROSITE" id="PS00041">
    <property type="entry name" value="HTH_ARAC_FAMILY_1"/>
    <property type="match status" value="1"/>
</dbReference>
<dbReference type="KEGG" id="sxi:SXIM_38070"/>
<evidence type="ECO:0000256" key="3">
    <source>
        <dbReference type="ARBA" id="ARBA00023163"/>
    </source>
</evidence>
<dbReference type="SUPFAM" id="SSF46689">
    <property type="entry name" value="Homeodomain-like"/>
    <property type="match status" value="1"/>
</dbReference>
<sequence length="332" mass="37073">MLPTTVLDSRHLAPHDRFEYWRQTLISLIAPMEITSDITTDFQGRSRLITLEDIRVLPITMRAVEARRTPRLIRHSDPELLHIALPTPGASPLVVSQSGGQHVTGPGELYLVDTSRPFTVGATTPDLPFGGDCVEIPKSRLSLPPNTPTGEILGHALSSRHGFGALLAHYVIHLRQQYRTYRPADVPRLATTLADLVTGLITHTLDSAPPRDEESAERTLLLAVKMFIERHLTDPTLKPAVVAAQHHVSVRQLHRIFERQGTTPAAHIRRRRLERAHGELTDPTRTRVPVHAVARRWGFASHAHFTRAYARQFGRTPSEARRLVLDPQCPGS</sequence>
<dbReference type="PANTHER" id="PTHR46796">
    <property type="entry name" value="HTH-TYPE TRANSCRIPTIONAL ACTIVATOR RHAS-RELATED"/>
    <property type="match status" value="1"/>
</dbReference>
<dbReference type="Proteomes" id="UP000034034">
    <property type="component" value="Chromosome"/>
</dbReference>
<dbReference type="Gene3D" id="1.10.10.60">
    <property type="entry name" value="Homeodomain-like"/>
    <property type="match status" value="1"/>
</dbReference>
<dbReference type="InterPro" id="IPR009057">
    <property type="entry name" value="Homeodomain-like_sf"/>
</dbReference>
<dbReference type="PROSITE" id="PS01124">
    <property type="entry name" value="HTH_ARAC_FAMILY_2"/>
    <property type="match status" value="1"/>
</dbReference>
<feature type="domain" description="HTH araC/xylS-type" evidence="4">
    <location>
        <begin position="222"/>
        <end position="323"/>
    </location>
</feature>
<evidence type="ECO:0000256" key="1">
    <source>
        <dbReference type="ARBA" id="ARBA00023015"/>
    </source>
</evidence>
<dbReference type="PATRIC" id="fig|408015.6.peg.3857"/>
<dbReference type="HOGENOM" id="CLU_049704_1_1_11"/>
<keyword evidence="3" id="KW-0804">Transcription</keyword>
<keyword evidence="2" id="KW-0238">DNA-binding</keyword>
<keyword evidence="1" id="KW-0805">Transcription regulation</keyword>
<dbReference type="PANTHER" id="PTHR46796:SF6">
    <property type="entry name" value="ARAC SUBFAMILY"/>
    <property type="match status" value="1"/>
</dbReference>
<dbReference type="GO" id="GO:0003700">
    <property type="term" value="F:DNA-binding transcription factor activity"/>
    <property type="evidence" value="ECO:0007669"/>
    <property type="project" value="InterPro"/>
</dbReference>
<evidence type="ECO:0000313" key="6">
    <source>
        <dbReference type="Proteomes" id="UP000034034"/>
    </source>
</evidence>
<gene>
    <name evidence="5" type="ORF">SXIM_38070</name>
</gene>
<accession>A0A0F7CPS9</accession>
<reference evidence="5" key="1">
    <citation type="submission" date="2019-08" db="EMBL/GenBank/DDBJ databases">
        <title>Complete genome sequence of a mangrove-derived Streptomyces xiamenensis.</title>
        <authorList>
            <person name="Xu J."/>
        </authorList>
    </citation>
    <scope>NUCLEOTIDE SEQUENCE</scope>
    <source>
        <strain evidence="5">318</strain>
    </source>
</reference>
<protein>
    <submittedName>
        <fullName evidence="5">Family transcriptional regulator</fullName>
    </submittedName>
</protein>
<evidence type="ECO:0000313" key="5">
    <source>
        <dbReference type="EMBL" id="AKG45191.1"/>
    </source>
</evidence>
<keyword evidence="6" id="KW-1185">Reference proteome</keyword>
<dbReference type="GO" id="GO:0043565">
    <property type="term" value="F:sequence-specific DNA binding"/>
    <property type="evidence" value="ECO:0007669"/>
    <property type="project" value="InterPro"/>
</dbReference>
<dbReference type="InterPro" id="IPR050204">
    <property type="entry name" value="AraC_XylS_family_regulators"/>
</dbReference>
<dbReference type="RefSeq" id="WP_046724730.1">
    <property type="nucleotide sequence ID" value="NZ_CP009922.3"/>
</dbReference>
<organism evidence="5 6">
    <name type="scientific">Streptomyces xiamenensis</name>
    <dbReference type="NCBI Taxonomy" id="408015"/>
    <lineage>
        <taxon>Bacteria</taxon>
        <taxon>Bacillati</taxon>
        <taxon>Actinomycetota</taxon>
        <taxon>Actinomycetes</taxon>
        <taxon>Kitasatosporales</taxon>
        <taxon>Streptomycetaceae</taxon>
        <taxon>Streptomyces</taxon>
    </lineage>
</organism>
<dbReference type="AlphaFoldDB" id="A0A0F7CPS9"/>